<keyword evidence="1" id="KW-0949">S-adenosyl-L-methionine</keyword>
<proteinExistence type="inferred from homology"/>
<dbReference type="CDD" id="cd09281">
    <property type="entry name" value="UPF0066"/>
    <property type="match status" value="1"/>
</dbReference>
<dbReference type="Proteomes" id="UP000297834">
    <property type="component" value="Unassembled WGS sequence"/>
</dbReference>
<accession>A0A4Y7X8N8</accession>
<evidence type="ECO:0000313" key="5">
    <source>
        <dbReference type="Proteomes" id="UP000297834"/>
    </source>
</evidence>
<dbReference type="OrthoDB" id="9804309at2"/>
<comment type="caution">
    <text evidence="4">The sequence shown here is derived from an EMBL/GenBank/DDBJ whole genome shotgun (WGS) entry which is preliminary data.</text>
</comment>
<protein>
    <submittedName>
        <fullName evidence="4">tRNA (N6-threonylcarbamoyladenosine(37)-N6)-methyltransferase TrmO</fullName>
    </submittedName>
</protein>
<evidence type="ECO:0000313" key="4">
    <source>
        <dbReference type="EMBL" id="TEU23061.1"/>
    </source>
</evidence>
<dbReference type="InterPro" id="IPR036414">
    <property type="entry name" value="YaeB_N_sf"/>
</dbReference>
<dbReference type="STRING" id="1120977.GCA_000619845_00921"/>
<dbReference type="InterPro" id="IPR040372">
    <property type="entry name" value="YaeB-like"/>
</dbReference>
<dbReference type="PROSITE" id="PS51668">
    <property type="entry name" value="TSAA_2"/>
    <property type="match status" value="1"/>
</dbReference>
<comment type="similarity">
    <text evidence="2">Belongs to the tRNA methyltransferase O family.</text>
</comment>
<evidence type="ECO:0000259" key="3">
    <source>
        <dbReference type="PROSITE" id="PS51668"/>
    </source>
</evidence>
<dbReference type="PANTHER" id="PTHR12818">
    <property type="entry name" value="TRNA (ADENINE(37)-N6)-METHYLTRANSFERASE"/>
    <property type="match status" value="1"/>
</dbReference>
<dbReference type="Gene3D" id="2.40.30.70">
    <property type="entry name" value="YaeB-like"/>
    <property type="match status" value="1"/>
</dbReference>
<dbReference type="RefSeq" id="WP_134245990.1">
    <property type="nucleotide sequence ID" value="NZ_SNTY01000088.1"/>
</dbReference>
<evidence type="ECO:0000256" key="1">
    <source>
        <dbReference type="ARBA" id="ARBA00022691"/>
    </source>
</evidence>
<gene>
    <name evidence="4" type="primary">tsaA</name>
    <name evidence="4" type="ORF">E2B99_14285</name>
</gene>
<dbReference type="GO" id="GO:0032259">
    <property type="term" value="P:methylation"/>
    <property type="evidence" value="ECO:0007669"/>
    <property type="project" value="UniProtKB-KW"/>
</dbReference>
<feature type="domain" description="TsaA-like" evidence="3">
    <location>
        <begin position="7"/>
        <end position="152"/>
    </location>
</feature>
<dbReference type="Pfam" id="PF18389">
    <property type="entry name" value="TrmO_C"/>
    <property type="match status" value="1"/>
</dbReference>
<dbReference type="AlphaFoldDB" id="A0A4Y7X8N8"/>
<dbReference type="PANTHER" id="PTHR12818:SF0">
    <property type="entry name" value="TRNA (ADENINE(37)-N6)-METHYLTRANSFERASE"/>
    <property type="match status" value="1"/>
</dbReference>
<name>A0A4Y7X8N8_9GAMM</name>
<dbReference type="InterPro" id="IPR023370">
    <property type="entry name" value="TrmO-like_N"/>
</dbReference>
<dbReference type="Pfam" id="PF01980">
    <property type="entry name" value="TrmO_N"/>
    <property type="match status" value="1"/>
</dbReference>
<dbReference type="NCBIfam" id="TIGR00104">
    <property type="entry name" value="tRNA_TsaA"/>
    <property type="match status" value="1"/>
</dbReference>
<evidence type="ECO:0000256" key="2">
    <source>
        <dbReference type="ARBA" id="ARBA00033753"/>
    </source>
</evidence>
<dbReference type="SUPFAM" id="SSF118196">
    <property type="entry name" value="YaeB-like"/>
    <property type="match status" value="1"/>
</dbReference>
<keyword evidence="5" id="KW-1185">Reference proteome</keyword>
<dbReference type="Gene3D" id="3.30.2310.10">
    <property type="entry name" value="YaeB-like"/>
    <property type="match status" value="1"/>
</dbReference>
<keyword evidence="4" id="KW-0489">Methyltransferase</keyword>
<reference evidence="4 5" key="1">
    <citation type="submission" date="2019-03" db="EMBL/GenBank/DDBJ databases">
        <title>Alkanindiges illinoisensis: a potential pathogenic isolated from ascites of a gastric cancer patient with abdominal metastasis.</title>
        <authorList>
            <person name="Hu X."/>
            <person name="Yang B."/>
            <person name="Yan X."/>
            <person name="Lin L."/>
            <person name="Zhao H."/>
            <person name="Zhou F."/>
            <person name="Su B."/>
            <person name="Chen J."/>
            <person name="Rui Y."/>
            <person name="Wang Q."/>
            <person name="Zheng L."/>
        </authorList>
    </citation>
    <scope>NUCLEOTIDE SEQUENCE [LARGE SCALE GENOMIC DNA]</scope>
    <source>
        <strain evidence="4 5">NFYY 23406</strain>
    </source>
</reference>
<organism evidence="4 5">
    <name type="scientific">Alkanindiges illinoisensis</name>
    <dbReference type="NCBI Taxonomy" id="197183"/>
    <lineage>
        <taxon>Bacteria</taxon>
        <taxon>Pseudomonadati</taxon>
        <taxon>Pseudomonadota</taxon>
        <taxon>Gammaproteobacteria</taxon>
        <taxon>Moraxellales</taxon>
        <taxon>Moraxellaceae</taxon>
        <taxon>Alkanindiges</taxon>
    </lineage>
</organism>
<keyword evidence="4" id="KW-0808">Transferase</keyword>
<sequence length="242" mass="27104">MKSDLTVPVIGIVHSPFHEKFGIPRQPNLVQVPAIIEFNPPYDDALAFEGLDEFSHLWLIWSFHQNKADSQSPKKFRTQIRPPRLGGNQKLGVFASRSMYRPSELGLSVVELVKVIRQNGKAKLLIRGADLLNGTPIVDIKPYIAYSDAIPEAKSGFAQAAPALLDIDWTIQASEQAKALIKQQLFDTEQQGLINELLALDPRPAYQDDANRVYGMAYDFVNITFRIAGQQVIVESLTKIHR</sequence>
<dbReference type="InterPro" id="IPR036413">
    <property type="entry name" value="YaeB-like_sf"/>
</dbReference>
<dbReference type="EMBL" id="SNTY01000088">
    <property type="protein sequence ID" value="TEU23061.1"/>
    <property type="molecule type" value="Genomic_DNA"/>
</dbReference>
<dbReference type="InterPro" id="IPR041369">
    <property type="entry name" value="TrmO_C"/>
</dbReference>
<dbReference type="GO" id="GO:0008168">
    <property type="term" value="F:methyltransferase activity"/>
    <property type="evidence" value="ECO:0007669"/>
    <property type="project" value="UniProtKB-KW"/>
</dbReference>